<dbReference type="Proteomes" id="UP000747110">
    <property type="component" value="Unassembled WGS sequence"/>
</dbReference>
<accession>A0A8J4BXQ5</accession>
<dbReference type="EMBL" id="BNCQ01000028">
    <property type="protein sequence ID" value="GIM08583.1"/>
    <property type="molecule type" value="Genomic_DNA"/>
</dbReference>
<dbReference type="Proteomes" id="UP000722791">
    <property type="component" value="Unassembled WGS sequence"/>
</dbReference>
<keyword evidence="3" id="KW-1133">Transmembrane helix</keyword>
<sequence length="577" mass="62119">MADERVSQMRNQKSYTRNPLFQQDAAGVLRAAQLIGGDNLDGIMQTRSNAEANGLYAGQRTEDALAPFLESLRLAQGDPMYRAISAQMDNLYQVFKQLHEQDQLEIRNLLVALESQKQQLHQLAAENDSVRQQLLTRERELAAATVPQVPRDEVMAASAAIAAGSSRTDTAAPGRPRPPVRKQVGMNLNQPDEPSGQSPDAAAAGGRTGSSPGSHGSPVVMQRGSRPAAGSRAVLQPPGIAGERAGGAPTLCNSSDAVSRRSRRPYFILFLPYMLHPAHHCWRFYAAWQYSWTARRTLWLAVAWVLMFLLAVGLLVGLLVPWDRLGRTKFTLGPQVVALGPSHVSLVVQLNRAAVVYYALLPEASTTGAQSSRRRLATKLNPAGATGGKELNGGGRRVELERRDASWHRGMPWPMLHGTSGYRRALATEGAVRLDDVDGDDLRDIAERSEGPGAKLFPFAVACGVVDVDCKNTNYTLTIRNGVPTVGSGGDVYDGGATANMSVDECTSSFGMVLNQTTPAKSVGPFYAHRCQRCPILKPGTPYVVLLMGDGGRRTGIAQVRFTTSTITPLPPAPAPG</sequence>
<organism evidence="4 6">
    <name type="scientific">Volvox reticuliferus</name>
    <dbReference type="NCBI Taxonomy" id="1737510"/>
    <lineage>
        <taxon>Eukaryota</taxon>
        <taxon>Viridiplantae</taxon>
        <taxon>Chlorophyta</taxon>
        <taxon>core chlorophytes</taxon>
        <taxon>Chlorophyceae</taxon>
        <taxon>CS clade</taxon>
        <taxon>Chlamydomonadales</taxon>
        <taxon>Volvocaceae</taxon>
        <taxon>Volvox</taxon>
    </lineage>
</organism>
<protein>
    <submittedName>
        <fullName evidence="4">Uncharacterized protein</fullName>
    </submittedName>
</protein>
<gene>
    <name evidence="4" type="ORF">Vretifemale_226</name>
    <name evidence="5" type="ORF">Vretimale_12608</name>
</gene>
<keyword evidence="6" id="KW-1185">Reference proteome</keyword>
<feature type="region of interest" description="Disordered" evidence="2">
    <location>
        <begin position="162"/>
        <end position="254"/>
    </location>
</feature>
<comment type="caution">
    <text evidence="4">The sequence shown here is derived from an EMBL/GenBank/DDBJ whole genome shotgun (WGS) entry which is preliminary data.</text>
</comment>
<feature type="transmembrane region" description="Helical" evidence="3">
    <location>
        <begin position="297"/>
        <end position="320"/>
    </location>
</feature>
<name>A0A8J4BXQ5_9CHLO</name>
<evidence type="ECO:0000256" key="1">
    <source>
        <dbReference type="SAM" id="Coils"/>
    </source>
</evidence>
<keyword evidence="3" id="KW-0812">Transmembrane</keyword>
<evidence type="ECO:0000313" key="4">
    <source>
        <dbReference type="EMBL" id="GIL69276.1"/>
    </source>
</evidence>
<evidence type="ECO:0000313" key="6">
    <source>
        <dbReference type="Proteomes" id="UP000747110"/>
    </source>
</evidence>
<dbReference type="EMBL" id="BNCP01000001">
    <property type="protein sequence ID" value="GIL69276.1"/>
    <property type="molecule type" value="Genomic_DNA"/>
</dbReference>
<keyword evidence="3" id="KW-0472">Membrane</keyword>
<reference evidence="4" key="1">
    <citation type="journal article" date="2021" name="Proc. Natl. Acad. Sci. U.S.A.">
        <title>Three genomes in the algal genus Volvox reveal the fate of a haploid sex-determining region after a transition to homothallism.</title>
        <authorList>
            <person name="Yamamoto K."/>
            <person name="Hamaji T."/>
            <person name="Kawai-Toyooka H."/>
            <person name="Matsuzaki R."/>
            <person name="Takahashi F."/>
            <person name="Nishimura Y."/>
            <person name="Kawachi M."/>
            <person name="Noguchi H."/>
            <person name="Minakuchi Y."/>
            <person name="Umen J.G."/>
            <person name="Toyoda A."/>
            <person name="Nozaki H."/>
        </authorList>
    </citation>
    <scope>NUCLEOTIDE SEQUENCE</scope>
    <source>
        <strain evidence="5">NIES-3785</strain>
        <strain evidence="4">NIES-3786</strain>
    </source>
</reference>
<feature type="compositionally biased region" description="Polar residues" evidence="2">
    <location>
        <begin position="186"/>
        <end position="198"/>
    </location>
</feature>
<dbReference type="OrthoDB" id="537085at2759"/>
<feature type="coiled-coil region" evidence="1">
    <location>
        <begin position="106"/>
        <end position="133"/>
    </location>
</feature>
<proteinExistence type="predicted"/>
<evidence type="ECO:0000256" key="3">
    <source>
        <dbReference type="SAM" id="Phobius"/>
    </source>
</evidence>
<evidence type="ECO:0000313" key="5">
    <source>
        <dbReference type="EMBL" id="GIM08583.1"/>
    </source>
</evidence>
<dbReference type="AlphaFoldDB" id="A0A8J4BXQ5"/>
<keyword evidence="1" id="KW-0175">Coiled coil</keyword>
<evidence type="ECO:0000256" key="2">
    <source>
        <dbReference type="SAM" id="MobiDB-lite"/>
    </source>
</evidence>